<accession>A0A2P5FDP6</accession>
<dbReference type="EMBL" id="JXTC01000041">
    <property type="protein sequence ID" value="PON95912.1"/>
    <property type="molecule type" value="Genomic_DNA"/>
</dbReference>
<organism evidence="1 2">
    <name type="scientific">Trema orientale</name>
    <name type="common">Charcoal tree</name>
    <name type="synonym">Celtis orientalis</name>
    <dbReference type="NCBI Taxonomy" id="63057"/>
    <lineage>
        <taxon>Eukaryota</taxon>
        <taxon>Viridiplantae</taxon>
        <taxon>Streptophyta</taxon>
        <taxon>Embryophyta</taxon>
        <taxon>Tracheophyta</taxon>
        <taxon>Spermatophyta</taxon>
        <taxon>Magnoliopsida</taxon>
        <taxon>eudicotyledons</taxon>
        <taxon>Gunneridae</taxon>
        <taxon>Pentapetalae</taxon>
        <taxon>rosids</taxon>
        <taxon>fabids</taxon>
        <taxon>Rosales</taxon>
        <taxon>Cannabaceae</taxon>
        <taxon>Trema</taxon>
    </lineage>
</organism>
<dbReference type="OrthoDB" id="10279954at2759"/>
<dbReference type="Proteomes" id="UP000237000">
    <property type="component" value="Unassembled WGS sequence"/>
</dbReference>
<name>A0A2P5FDP6_TREOI</name>
<proteinExistence type="predicted"/>
<evidence type="ECO:0000313" key="1">
    <source>
        <dbReference type="EMBL" id="PON95912.1"/>
    </source>
</evidence>
<dbReference type="InParanoid" id="A0A2P5FDP6"/>
<comment type="caution">
    <text evidence="1">The sequence shown here is derived from an EMBL/GenBank/DDBJ whole genome shotgun (WGS) entry which is preliminary data.</text>
</comment>
<dbReference type="AlphaFoldDB" id="A0A2P5FDP6"/>
<evidence type="ECO:0000313" key="2">
    <source>
        <dbReference type="Proteomes" id="UP000237000"/>
    </source>
</evidence>
<protein>
    <submittedName>
        <fullName evidence="1">Uncharacterized protein</fullName>
    </submittedName>
</protein>
<sequence length="81" mass="9428">MKRRLFQEFVPMVCNPGFEKLNGLWIDILNYSSPSGVDGFIKDSIGDLIQDEAKKKLELVSWEWRLCPRGGECKIRKKKQI</sequence>
<gene>
    <name evidence="1" type="ORF">TorRG33x02_081600</name>
</gene>
<reference evidence="2" key="1">
    <citation type="submission" date="2016-06" db="EMBL/GenBank/DDBJ databases">
        <title>Parallel loss of symbiosis genes in relatives of nitrogen-fixing non-legume Parasponia.</title>
        <authorList>
            <person name="Van Velzen R."/>
            <person name="Holmer R."/>
            <person name="Bu F."/>
            <person name="Rutten L."/>
            <person name="Van Zeijl A."/>
            <person name="Liu W."/>
            <person name="Santuari L."/>
            <person name="Cao Q."/>
            <person name="Sharma T."/>
            <person name="Shen D."/>
            <person name="Roswanjaya Y."/>
            <person name="Wardhani T."/>
            <person name="Kalhor M.S."/>
            <person name="Jansen J."/>
            <person name="Van den Hoogen J."/>
            <person name="Gungor B."/>
            <person name="Hartog M."/>
            <person name="Hontelez J."/>
            <person name="Verver J."/>
            <person name="Yang W.-C."/>
            <person name="Schijlen E."/>
            <person name="Repin R."/>
            <person name="Schilthuizen M."/>
            <person name="Schranz E."/>
            <person name="Heidstra R."/>
            <person name="Miyata K."/>
            <person name="Fedorova E."/>
            <person name="Kohlen W."/>
            <person name="Bisseling T."/>
            <person name="Smit S."/>
            <person name="Geurts R."/>
        </authorList>
    </citation>
    <scope>NUCLEOTIDE SEQUENCE [LARGE SCALE GENOMIC DNA]</scope>
    <source>
        <strain evidence="2">cv. RG33-2</strain>
    </source>
</reference>
<keyword evidence="2" id="KW-1185">Reference proteome</keyword>